<dbReference type="Proteomes" id="UP000654670">
    <property type="component" value="Unassembled WGS sequence"/>
</dbReference>
<evidence type="ECO:0000313" key="4">
    <source>
        <dbReference type="EMBL" id="GGL61040.1"/>
    </source>
</evidence>
<evidence type="ECO:0000256" key="1">
    <source>
        <dbReference type="PROSITE-ProRule" id="PRU00325"/>
    </source>
</evidence>
<evidence type="ECO:0000256" key="2">
    <source>
        <dbReference type="SAM" id="MobiDB-lite"/>
    </source>
</evidence>
<organism evidence="4 5">
    <name type="scientific">Sporolactobacillus putidus</name>
    <dbReference type="NCBI Taxonomy" id="492735"/>
    <lineage>
        <taxon>Bacteria</taxon>
        <taxon>Bacillati</taxon>
        <taxon>Bacillota</taxon>
        <taxon>Bacilli</taxon>
        <taxon>Bacillales</taxon>
        <taxon>Sporolactobacillaceae</taxon>
        <taxon>Sporolactobacillus</taxon>
    </lineage>
</organism>
<dbReference type="EMBL" id="BMOK01000013">
    <property type="protein sequence ID" value="GGL61040.1"/>
    <property type="molecule type" value="Genomic_DNA"/>
</dbReference>
<dbReference type="InterPro" id="IPR007527">
    <property type="entry name" value="Znf_SWIM"/>
</dbReference>
<proteinExistence type="predicted"/>
<dbReference type="PROSITE" id="PS50966">
    <property type="entry name" value="ZF_SWIM"/>
    <property type="match status" value="1"/>
</dbReference>
<dbReference type="Pfam" id="PF04434">
    <property type="entry name" value="SWIM"/>
    <property type="match status" value="1"/>
</dbReference>
<keyword evidence="5" id="KW-1185">Reference proteome</keyword>
<keyword evidence="1" id="KW-0863">Zinc-finger</keyword>
<reference evidence="4" key="1">
    <citation type="journal article" date="2014" name="Int. J. Syst. Evol. Microbiol.">
        <title>Complete genome sequence of Corynebacterium casei LMG S-19264T (=DSM 44701T), isolated from a smear-ripened cheese.</title>
        <authorList>
            <consortium name="US DOE Joint Genome Institute (JGI-PGF)"/>
            <person name="Walter F."/>
            <person name="Albersmeier A."/>
            <person name="Kalinowski J."/>
            <person name="Ruckert C."/>
        </authorList>
    </citation>
    <scope>NUCLEOTIDE SEQUENCE</scope>
    <source>
        <strain evidence="4">JCM 15325</strain>
    </source>
</reference>
<keyword evidence="1" id="KW-0862">Zinc</keyword>
<reference evidence="4" key="2">
    <citation type="submission" date="2020-09" db="EMBL/GenBank/DDBJ databases">
        <authorList>
            <person name="Sun Q."/>
            <person name="Ohkuma M."/>
        </authorList>
    </citation>
    <scope>NUCLEOTIDE SEQUENCE</scope>
    <source>
        <strain evidence="4">JCM 15325</strain>
    </source>
</reference>
<comment type="caution">
    <text evidence="4">The sequence shown here is derived from an EMBL/GenBank/DDBJ whole genome shotgun (WGS) entry which is preliminary data.</text>
</comment>
<feature type="domain" description="SWIM-type" evidence="3">
    <location>
        <begin position="48"/>
        <end position="86"/>
    </location>
</feature>
<sequence length="559" mass="64905">MNLKNFENEMDPIILARGLDYYNSGDVERIEEREPDHYEISVSGSSDYSVEVELDQDTEIVGTSCDCPYDWGPYCKHQAAAFYALRDRSDNQRKPEPRKRKKKTEPDLYEELSHLSKDELLSIIIGLADENKEIKDKLLFQHAPEESLLKKSRKLVAGSIRRAEGRDGFIEWNRADQALEGANMVLEQARNELDNGRSELAASLCLVVLPEVVDMLQYCDDSDGGPGEVIDQSLNMLAEAVSSAKNSSQSAKRAMFNKIMKELQNERYDGWSDWRNQMLDALIPLCRIDSLREKWEEAVDRLIAVPQEDSWSLHYERERLLYLRLELLESLEEKEAAHQFLYEHIRLASFRERAIKLAAGRDDWKEVLRLCEDGEESDRKGSPGYVERWMKYRLQAYTHLGNTDGEKQLMLRFLYTGDYSYYEPLAGMYAPDEWNRVSEEIIAHFEQGSYLPAAYVKILIHEKRYEKLLSYCKNHPYEIENLHPHLSKIYPDEVKRIFTATIENGAAGSSNRSQYRQVCYKIKTFKKACGKRAADALIQKLKQQYARRPAFIDELNKVR</sequence>
<accession>A0A917S6A0</accession>
<dbReference type="AlphaFoldDB" id="A0A917S6A0"/>
<feature type="region of interest" description="Disordered" evidence="2">
    <location>
        <begin position="86"/>
        <end position="108"/>
    </location>
</feature>
<gene>
    <name evidence="4" type="ORF">GCM10007968_26260</name>
</gene>
<evidence type="ECO:0000313" key="5">
    <source>
        <dbReference type="Proteomes" id="UP000654670"/>
    </source>
</evidence>
<keyword evidence="1" id="KW-0479">Metal-binding</keyword>
<name>A0A917S6A0_9BACL</name>
<evidence type="ECO:0000259" key="3">
    <source>
        <dbReference type="PROSITE" id="PS50966"/>
    </source>
</evidence>
<feature type="compositionally biased region" description="Basic and acidic residues" evidence="2">
    <location>
        <begin position="86"/>
        <end position="95"/>
    </location>
</feature>
<dbReference type="RefSeq" id="WP_188804091.1">
    <property type="nucleotide sequence ID" value="NZ_BMOK01000013.1"/>
</dbReference>
<dbReference type="GO" id="GO:0008270">
    <property type="term" value="F:zinc ion binding"/>
    <property type="evidence" value="ECO:0007669"/>
    <property type="project" value="UniProtKB-KW"/>
</dbReference>
<protein>
    <recommendedName>
        <fullName evidence="3">SWIM-type domain-containing protein</fullName>
    </recommendedName>
</protein>